<accession>U4LLD8</accession>
<evidence type="ECO:0000313" key="2">
    <source>
        <dbReference type="EMBL" id="CCX30175.1"/>
    </source>
</evidence>
<feature type="region of interest" description="Disordered" evidence="1">
    <location>
        <begin position="1"/>
        <end position="46"/>
    </location>
</feature>
<evidence type="ECO:0000313" key="3">
    <source>
        <dbReference type="Proteomes" id="UP000018144"/>
    </source>
</evidence>
<dbReference type="EMBL" id="HF935427">
    <property type="protein sequence ID" value="CCX30175.1"/>
    <property type="molecule type" value="Genomic_DNA"/>
</dbReference>
<dbReference type="AlphaFoldDB" id="U4LLD8"/>
<dbReference type="Proteomes" id="UP000018144">
    <property type="component" value="Unassembled WGS sequence"/>
</dbReference>
<reference evidence="2 3" key="1">
    <citation type="journal article" date="2013" name="PLoS Genet.">
        <title>The genome and development-dependent transcriptomes of Pyronema confluens: a window into fungal evolution.</title>
        <authorList>
            <person name="Traeger S."/>
            <person name="Altegoer F."/>
            <person name="Freitag M."/>
            <person name="Gabaldon T."/>
            <person name="Kempken F."/>
            <person name="Kumar A."/>
            <person name="Marcet-Houben M."/>
            <person name="Poggeler S."/>
            <person name="Stajich J.E."/>
            <person name="Nowrousian M."/>
        </authorList>
    </citation>
    <scope>NUCLEOTIDE SEQUENCE [LARGE SCALE GENOMIC DNA]</scope>
    <source>
        <strain evidence="3">CBS 100304</strain>
        <tissue evidence="2">Vegetative mycelium</tissue>
    </source>
</reference>
<feature type="compositionally biased region" description="Basic and acidic residues" evidence="1">
    <location>
        <begin position="7"/>
        <end position="16"/>
    </location>
</feature>
<gene>
    <name evidence="2" type="ORF">PCON_08277</name>
</gene>
<proteinExistence type="predicted"/>
<evidence type="ECO:0000256" key="1">
    <source>
        <dbReference type="SAM" id="MobiDB-lite"/>
    </source>
</evidence>
<name>U4LLD8_PYROM</name>
<keyword evidence="3" id="KW-1185">Reference proteome</keyword>
<feature type="compositionally biased region" description="Basic and acidic residues" evidence="1">
    <location>
        <begin position="31"/>
        <end position="46"/>
    </location>
</feature>
<sequence>MKRKREKGSPYRDKAQSSKPKVRNYKTPSRSRIEMDREEIERGEST</sequence>
<protein>
    <submittedName>
        <fullName evidence="2">Uncharacterized protein</fullName>
    </submittedName>
</protein>
<organism evidence="2 3">
    <name type="scientific">Pyronema omphalodes (strain CBS 100304)</name>
    <name type="common">Pyronema confluens</name>
    <dbReference type="NCBI Taxonomy" id="1076935"/>
    <lineage>
        <taxon>Eukaryota</taxon>
        <taxon>Fungi</taxon>
        <taxon>Dikarya</taxon>
        <taxon>Ascomycota</taxon>
        <taxon>Pezizomycotina</taxon>
        <taxon>Pezizomycetes</taxon>
        <taxon>Pezizales</taxon>
        <taxon>Pyronemataceae</taxon>
        <taxon>Pyronema</taxon>
    </lineage>
</organism>